<dbReference type="AlphaFoldDB" id="A0AAD3YFH8"/>
<feature type="region of interest" description="Disordered" evidence="1">
    <location>
        <begin position="82"/>
        <end position="156"/>
    </location>
</feature>
<feature type="compositionally biased region" description="Low complexity" evidence="1">
    <location>
        <begin position="624"/>
        <end position="641"/>
    </location>
</feature>
<dbReference type="EMBL" id="BTCM01000009">
    <property type="protein sequence ID" value="GMK60007.1"/>
    <property type="molecule type" value="Genomic_DNA"/>
</dbReference>
<evidence type="ECO:0000313" key="3">
    <source>
        <dbReference type="Proteomes" id="UP001222932"/>
    </source>
</evidence>
<feature type="compositionally biased region" description="Low complexity" evidence="1">
    <location>
        <begin position="91"/>
        <end position="103"/>
    </location>
</feature>
<comment type="caution">
    <text evidence="2">The sequence shown here is derived from an EMBL/GenBank/DDBJ whole genome shotgun (WGS) entry which is preliminary data.</text>
</comment>
<name>A0AAD3YFH8_9TREE</name>
<evidence type="ECO:0000313" key="2">
    <source>
        <dbReference type="EMBL" id="GMK60007.1"/>
    </source>
</evidence>
<evidence type="ECO:0000256" key="1">
    <source>
        <dbReference type="SAM" id="MobiDB-lite"/>
    </source>
</evidence>
<reference evidence="2" key="2">
    <citation type="submission" date="2023-06" db="EMBL/GenBank/DDBJ databases">
        <authorList>
            <person name="Kobayashi Y."/>
            <person name="Kayamori A."/>
            <person name="Aoki K."/>
            <person name="Shiwa Y."/>
            <person name="Fujita N."/>
            <person name="Sugita T."/>
            <person name="Iwasaki W."/>
            <person name="Tanaka N."/>
            <person name="Takashima M."/>
        </authorList>
    </citation>
    <scope>NUCLEOTIDE SEQUENCE</scope>
    <source>
        <strain evidence="2">HIS016</strain>
    </source>
</reference>
<reference evidence="2" key="1">
    <citation type="journal article" date="2023" name="BMC Genomics">
        <title>Chromosome-level genome assemblies of Cutaneotrichosporon spp. (Trichosporonales, Basidiomycota) reveal imbalanced evolution between nucleotide sequences and chromosome synteny.</title>
        <authorList>
            <person name="Kobayashi Y."/>
            <person name="Kayamori A."/>
            <person name="Aoki K."/>
            <person name="Shiwa Y."/>
            <person name="Matsutani M."/>
            <person name="Fujita N."/>
            <person name="Sugita T."/>
            <person name="Iwasaki W."/>
            <person name="Tanaka N."/>
            <person name="Takashima M."/>
        </authorList>
    </citation>
    <scope>NUCLEOTIDE SEQUENCE</scope>
    <source>
        <strain evidence="2">HIS016</strain>
    </source>
</reference>
<accession>A0AAD3YFH8</accession>
<proteinExistence type="predicted"/>
<feature type="compositionally biased region" description="Polar residues" evidence="1">
    <location>
        <begin position="104"/>
        <end position="118"/>
    </location>
</feature>
<protein>
    <submittedName>
        <fullName evidence="2">Uncharacterized protein</fullName>
    </submittedName>
</protein>
<feature type="region of interest" description="Disordered" evidence="1">
    <location>
        <begin position="624"/>
        <end position="673"/>
    </location>
</feature>
<dbReference type="Proteomes" id="UP001222932">
    <property type="component" value="Unassembled WGS sequence"/>
</dbReference>
<feature type="region of interest" description="Disordered" evidence="1">
    <location>
        <begin position="311"/>
        <end position="330"/>
    </location>
</feature>
<keyword evidence="3" id="KW-1185">Reference proteome</keyword>
<gene>
    <name evidence="2" type="ORF">CspeluHIS016_0902240</name>
</gene>
<organism evidence="2 3">
    <name type="scientific">Cutaneotrichosporon spelunceum</name>
    <dbReference type="NCBI Taxonomy" id="1672016"/>
    <lineage>
        <taxon>Eukaryota</taxon>
        <taxon>Fungi</taxon>
        <taxon>Dikarya</taxon>
        <taxon>Basidiomycota</taxon>
        <taxon>Agaricomycotina</taxon>
        <taxon>Tremellomycetes</taxon>
        <taxon>Trichosporonales</taxon>
        <taxon>Trichosporonaceae</taxon>
        <taxon>Cutaneotrichosporon</taxon>
    </lineage>
</organism>
<sequence>MSAALDIGQPPETRLGPFFFTYRPHAGEDAITVPGYFVPFNWPPPGQPGRAAPSSSFVYTQFAPSPVQPVWSMSADTLVQCNNPAPPSSPSPSSSYETAATTPMSSNWPNPYGSSSRPPSHDAWLPVQHPASSSVAKPIPTPRMDMSPPSALVQGGAEECPVSSSYGAAIWSPGGYKPAPGTAPYPIVPEISITEASTSSPSLLAESIGRHTALFNGYATPHGHLTPDCTPPDPARLTQPCSTKLTTPCPSSQMATSKIVDDVDLSDLELSDLEHELETRHHQRKPLPTEWLIPERSYSPIDLMDVDEVPESPTLEHPARPSSVTSSVDGSLGLRRRRGQILRGERPTSCLPYISSPDLAPSPRVLKAKSMSALGVTSGEELEIRRLLTVKTRRAPSPPLLTLNPLVLEDVVNMPWSKGMVQVKGNGPQHLSPSSSSSLFTEERPECYVGPGSLSSFLSQEPQPTAVAKTASSTKEAISSLAELLKDSLVIAEPSEGCPSPSSKSELDLDFEKDIMWSDRVVIGDSVLDCTNSRDCRLECEALLEKGSGSPIPRNAVRACRKARDLIEPQRDHGDSDESKRDGDWPYLASAHELDIEDAFGRKKSFAPAPRGYVHIDDVSLSSGTHSTSSLGDHSSSSGSLADMEEQAHCDDTDDCQSEVSFESGGPTISPCTSCGGPDKLLLSLYLGRGPLATIVELSDEDSPKARSHQR</sequence>